<protein>
    <submittedName>
        <fullName evidence="1">Uncharacterized protein</fullName>
    </submittedName>
</protein>
<dbReference type="AlphaFoldDB" id="A0A1F7I9V0"/>
<dbReference type="PANTHER" id="PTHR12526">
    <property type="entry name" value="GLYCOSYLTRANSFERASE"/>
    <property type="match status" value="1"/>
</dbReference>
<dbReference type="CDD" id="cd03801">
    <property type="entry name" value="GT4_PimA-like"/>
    <property type="match status" value="1"/>
</dbReference>
<dbReference type="Proteomes" id="UP000179270">
    <property type="component" value="Unassembled WGS sequence"/>
</dbReference>
<accession>A0A1F7I9V0</accession>
<dbReference type="Pfam" id="PF13692">
    <property type="entry name" value="Glyco_trans_1_4"/>
    <property type="match status" value="1"/>
</dbReference>
<proteinExistence type="predicted"/>
<gene>
    <name evidence="1" type="ORF">A3A74_02770</name>
</gene>
<dbReference type="EMBL" id="MGAF01000037">
    <property type="protein sequence ID" value="OGK40102.1"/>
    <property type="molecule type" value="Genomic_DNA"/>
</dbReference>
<dbReference type="SUPFAM" id="SSF53756">
    <property type="entry name" value="UDP-Glycosyltransferase/glycogen phosphorylase"/>
    <property type="match status" value="1"/>
</dbReference>
<name>A0A1F7I9V0_9BACT</name>
<organism evidence="1 2">
    <name type="scientific">Candidatus Roizmanbacteria bacterium RIFCSPLOWO2_01_FULL_35_13</name>
    <dbReference type="NCBI Taxonomy" id="1802055"/>
    <lineage>
        <taxon>Bacteria</taxon>
        <taxon>Candidatus Roizmaniibacteriota</taxon>
    </lineage>
</organism>
<comment type="caution">
    <text evidence="1">The sequence shown here is derived from an EMBL/GenBank/DDBJ whole genome shotgun (WGS) entry which is preliminary data.</text>
</comment>
<evidence type="ECO:0000313" key="2">
    <source>
        <dbReference type="Proteomes" id="UP000179270"/>
    </source>
</evidence>
<dbReference type="Gene3D" id="3.40.50.2000">
    <property type="entry name" value="Glycogen Phosphorylase B"/>
    <property type="match status" value="2"/>
</dbReference>
<reference evidence="1 2" key="1">
    <citation type="journal article" date="2016" name="Nat. Commun.">
        <title>Thousands of microbial genomes shed light on interconnected biogeochemical processes in an aquifer system.</title>
        <authorList>
            <person name="Anantharaman K."/>
            <person name="Brown C.T."/>
            <person name="Hug L.A."/>
            <person name="Sharon I."/>
            <person name="Castelle C.J."/>
            <person name="Probst A.J."/>
            <person name="Thomas B.C."/>
            <person name="Singh A."/>
            <person name="Wilkins M.J."/>
            <person name="Karaoz U."/>
            <person name="Brodie E.L."/>
            <person name="Williams K.H."/>
            <person name="Hubbard S.S."/>
            <person name="Banfield J.F."/>
        </authorList>
    </citation>
    <scope>NUCLEOTIDE SEQUENCE [LARGE SCALE GENOMIC DNA]</scope>
</reference>
<dbReference type="STRING" id="1802055.A3A74_02770"/>
<sequence length="389" mass="45305">MKIALFNYQMLEFGGGVAKYFIEVSRGLKKRYPDLEISLINFDESALKWILLGYSLYFFGKQDRSLNNKEEISTLQNKSKTINYLKVGSINKLRSELQKYDVVYTTNNLFEVLLLKYILSFKDLPPIIFGFHIPAYFPLTGTLQSKLHNFIYASKIYLNAIAGGKKLHLVNNFDEELFGKYFSKEKIVKINYPYDFSLNLKKISKFKSRGQNGVRKIAWIGRLTEQKGIDDLAKLVERINSTGLKNKVQWIIAGDGELKPKILNLVRSWNNIKYLGYVQNKEIGKILREVDLFISTSKWESFPYNILEAQSFGLPVVAYNIHGCRDIITDSKNGVLVNDFEQFQSKIVQLIRQNYFRKEKILKFVQNKFDQEKIYKKMYELLKLTVGTM</sequence>
<dbReference type="PANTHER" id="PTHR12526:SF630">
    <property type="entry name" value="GLYCOSYLTRANSFERASE"/>
    <property type="match status" value="1"/>
</dbReference>
<evidence type="ECO:0000313" key="1">
    <source>
        <dbReference type="EMBL" id="OGK40102.1"/>
    </source>
</evidence>